<evidence type="ECO:0000313" key="2">
    <source>
        <dbReference type="Proteomes" id="UP000036367"/>
    </source>
</evidence>
<gene>
    <name evidence="1" type="ORF">RISK_003422</name>
</gene>
<name>A0A0J1BCR2_RHOIS</name>
<reference evidence="1" key="1">
    <citation type="submission" date="2015-05" db="EMBL/GenBank/DDBJ databases">
        <title>Permanent draft genome of Rhodopirellula islandicus K833.</title>
        <authorList>
            <person name="Kizina J."/>
            <person name="Richter M."/>
            <person name="Glockner F.O."/>
            <person name="Harder J."/>
        </authorList>
    </citation>
    <scope>NUCLEOTIDE SEQUENCE [LARGE SCALE GENOMIC DNA]</scope>
    <source>
        <strain evidence="1">K833</strain>
    </source>
</reference>
<accession>A0A0J1BCR2</accession>
<protein>
    <submittedName>
        <fullName evidence="1">Uncharacterized protein</fullName>
    </submittedName>
</protein>
<dbReference type="AlphaFoldDB" id="A0A0J1BCR2"/>
<evidence type="ECO:0000313" key="1">
    <source>
        <dbReference type="EMBL" id="KLU04368.1"/>
    </source>
</evidence>
<organism evidence="1 2">
    <name type="scientific">Rhodopirellula islandica</name>
    <dbReference type="NCBI Taxonomy" id="595434"/>
    <lineage>
        <taxon>Bacteria</taxon>
        <taxon>Pseudomonadati</taxon>
        <taxon>Planctomycetota</taxon>
        <taxon>Planctomycetia</taxon>
        <taxon>Pirellulales</taxon>
        <taxon>Pirellulaceae</taxon>
        <taxon>Rhodopirellula</taxon>
    </lineage>
</organism>
<dbReference type="Proteomes" id="UP000036367">
    <property type="component" value="Unassembled WGS sequence"/>
</dbReference>
<dbReference type="STRING" id="595434.RISK_003422"/>
<comment type="caution">
    <text evidence="1">The sequence shown here is derived from an EMBL/GenBank/DDBJ whole genome shotgun (WGS) entry which is preliminary data.</text>
</comment>
<sequence length="37" mass="3782">MTLAELKHAVDVRSREASIPVGLLSGEGMDPVAGGFA</sequence>
<dbReference type="EMBL" id="LECT01000028">
    <property type="protein sequence ID" value="KLU04368.1"/>
    <property type="molecule type" value="Genomic_DNA"/>
</dbReference>
<proteinExistence type="predicted"/>
<keyword evidence="2" id="KW-1185">Reference proteome</keyword>